<feature type="compositionally biased region" description="Basic and acidic residues" evidence="1">
    <location>
        <begin position="39"/>
        <end position="51"/>
    </location>
</feature>
<dbReference type="AlphaFoldDB" id="A0A0V0GGR2"/>
<feature type="non-terminal residue" evidence="2">
    <location>
        <position position="1"/>
    </location>
</feature>
<feature type="compositionally biased region" description="Polar residues" evidence="1">
    <location>
        <begin position="61"/>
        <end position="71"/>
    </location>
</feature>
<organism evidence="2">
    <name type="scientific">Solanum chacoense</name>
    <name type="common">Chaco potato</name>
    <dbReference type="NCBI Taxonomy" id="4108"/>
    <lineage>
        <taxon>Eukaryota</taxon>
        <taxon>Viridiplantae</taxon>
        <taxon>Streptophyta</taxon>
        <taxon>Embryophyta</taxon>
        <taxon>Tracheophyta</taxon>
        <taxon>Spermatophyta</taxon>
        <taxon>Magnoliopsida</taxon>
        <taxon>eudicotyledons</taxon>
        <taxon>Gunneridae</taxon>
        <taxon>Pentapetalae</taxon>
        <taxon>asterids</taxon>
        <taxon>lamiids</taxon>
        <taxon>Solanales</taxon>
        <taxon>Solanaceae</taxon>
        <taxon>Solanoideae</taxon>
        <taxon>Solaneae</taxon>
        <taxon>Solanum</taxon>
    </lineage>
</organism>
<name>A0A0V0GGR2_SOLCH</name>
<accession>A0A0V0GGR2</accession>
<dbReference type="EMBL" id="GEDG01039115">
    <property type="protein sequence ID" value="JAP07266.1"/>
    <property type="molecule type" value="Transcribed_RNA"/>
</dbReference>
<evidence type="ECO:0000313" key="2">
    <source>
        <dbReference type="EMBL" id="JAP07266.1"/>
    </source>
</evidence>
<protein>
    <submittedName>
        <fullName evidence="2">Putative ovule protein</fullName>
    </submittedName>
</protein>
<sequence>YIFLTSRTTNSSSSGEALKSVRDLGSRSKTKYTHCESSQQDRNEVEVRLDGTEVPNEDGSKMQSQYSRRAI</sequence>
<proteinExistence type="predicted"/>
<evidence type="ECO:0000256" key="1">
    <source>
        <dbReference type="SAM" id="MobiDB-lite"/>
    </source>
</evidence>
<feature type="compositionally biased region" description="Polar residues" evidence="1">
    <location>
        <begin position="1"/>
        <end position="15"/>
    </location>
</feature>
<reference evidence="2" key="1">
    <citation type="submission" date="2015-12" db="EMBL/GenBank/DDBJ databases">
        <title>Gene expression during late stages of embryo sac development: a critical building block for successful pollen-pistil interactions.</title>
        <authorList>
            <person name="Liu Y."/>
            <person name="Joly V."/>
            <person name="Sabar M."/>
            <person name="Matton D.P."/>
        </authorList>
    </citation>
    <scope>NUCLEOTIDE SEQUENCE</scope>
</reference>
<feature type="region of interest" description="Disordered" evidence="1">
    <location>
        <begin position="1"/>
        <end position="71"/>
    </location>
</feature>